<dbReference type="Proteomes" id="UP000002318">
    <property type="component" value="Chromosome"/>
</dbReference>
<keyword evidence="7" id="KW-0663">Pyridoxal phosphate</keyword>
<comment type="cofactor">
    <cofactor evidence="4">
        <name>Mg(2+)</name>
        <dbReference type="ChEBI" id="CHEBI:18420"/>
    </cofactor>
</comment>
<keyword evidence="6" id="KW-0460">Magnesium</keyword>
<dbReference type="EMBL" id="CP002116">
    <property type="protein sequence ID" value="ADK79627.1"/>
    <property type="molecule type" value="Genomic_DNA"/>
</dbReference>
<evidence type="ECO:0000256" key="3">
    <source>
        <dbReference type="ARBA" id="ARBA00001936"/>
    </source>
</evidence>
<evidence type="ECO:0000256" key="1">
    <source>
        <dbReference type="ARBA" id="ARBA00001913"/>
    </source>
</evidence>
<dbReference type="GO" id="GO:0070179">
    <property type="term" value="P:D-serine biosynthetic process"/>
    <property type="evidence" value="ECO:0007669"/>
    <property type="project" value="TreeGrafter"/>
</dbReference>
<gene>
    <name evidence="10" type="ordered locus">Spirs_0480</name>
</gene>
<sequence length="312" mass="33107">MIDTQDFVAARRLIRRYANLTPICTSSSLDAICKAEIVWKCESFQKVGAFKFRGAINAVFSLPKEEAARGVATHSSGNHAQAVALAAKMAGIPAHIVMPENAPPVKVAAVKGYGGKVRFCPPTLEAREAGQKKVIEETGATFIHPSENLRVITGQGTALLELLEQAPELEAVLVPVGGGGLASGSARAAALFHPGLKVYGVEPEQADDAWRSLTTGKLVRPEHPDTIADGLRTALGPNTFSILSQHLAGIVTVSEQAILDALRLIWERMKLVVEPSAAVPLAAFLENKVPELTGKRVGIILSGGNVSFPEWS</sequence>
<dbReference type="RefSeq" id="WP_013253091.1">
    <property type="nucleotide sequence ID" value="NC_014364.1"/>
</dbReference>
<organism evidence="10 11">
    <name type="scientific">Sediminispirochaeta smaragdinae (strain DSM 11293 / JCM 15392 / SEBR 4228)</name>
    <name type="common">Spirochaeta smaragdinae</name>
    <dbReference type="NCBI Taxonomy" id="573413"/>
    <lineage>
        <taxon>Bacteria</taxon>
        <taxon>Pseudomonadati</taxon>
        <taxon>Spirochaetota</taxon>
        <taxon>Spirochaetia</taxon>
        <taxon>Spirochaetales</taxon>
        <taxon>Spirochaetaceae</taxon>
        <taxon>Sediminispirochaeta</taxon>
    </lineage>
</organism>
<feature type="domain" description="Tryptophan synthase beta chain-like PALP" evidence="9">
    <location>
        <begin position="20"/>
        <end position="303"/>
    </location>
</feature>
<dbReference type="FunFam" id="3.40.50.1100:FF:000007">
    <property type="entry name" value="L-threonine dehydratase catabolic TdcB"/>
    <property type="match status" value="1"/>
</dbReference>
<dbReference type="STRING" id="573413.Spirs_0480"/>
<comment type="cofactor">
    <cofactor evidence="1">
        <name>Ca(2+)</name>
        <dbReference type="ChEBI" id="CHEBI:29108"/>
    </cofactor>
</comment>
<dbReference type="InterPro" id="IPR036052">
    <property type="entry name" value="TrpB-like_PALP_sf"/>
</dbReference>
<evidence type="ECO:0000313" key="10">
    <source>
        <dbReference type="EMBL" id="ADK79627.1"/>
    </source>
</evidence>
<dbReference type="PANTHER" id="PTHR43050:SF1">
    <property type="entry name" value="SERINE RACEMASE"/>
    <property type="match status" value="1"/>
</dbReference>
<dbReference type="GO" id="GO:0005524">
    <property type="term" value="F:ATP binding"/>
    <property type="evidence" value="ECO:0007669"/>
    <property type="project" value="TreeGrafter"/>
</dbReference>
<comment type="cofactor">
    <cofactor evidence="3">
        <name>Mn(2+)</name>
        <dbReference type="ChEBI" id="CHEBI:29035"/>
    </cofactor>
</comment>
<evidence type="ECO:0000256" key="2">
    <source>
        <dbReference type="ARBA" id="ARBA00001933"/>
    </source>
</evidence>
<dbReference type="Gene3D" id="3.40.50.1100">
    <property type="match status" value="2"/>
</dbReference>
<dbReference type="KEGG" id="ssm:Spirs_0480"/>
<protein>
    <submittedName>
        <fullName evidence="10">Pyridoxal-5'-phosphate-dependent protein beta subunit</fullName>
    </submittedName>
</protein>
<evidence type="ECO:0000256" key="7">
    <source>
        <dbReference type="ARBA" id="ARBA00022898"/>
    </source>
</evidence>
<name>E1RB97_SEDSS</name>
<dbReference type="InterPro" id="IPR001926">
    <property type="entry name" value="TrpB-like_PALP"/>
</dbReference>
<accession>E1RB97</accession>
<dbReference type="GO" id="GO:0030170">
    <property type="term" value="F:pyridoxal phosphate binding"/>
    <property type="evidence" value="ECO:0007669"/>
    <property type="project" value="InterPro"/>
</dbReference>
<keyword evidence="8" id="KW-0456">Lyase</keyword>
<dbReference type="GO" id="GO:0000287">
    <property type="term" value="F:magnesium ion binding"/>
    <property type="evidence" value="ECO:0007669"/>
    <property type="project" value="TreeGrafter"/>
</dbReference>
<evidence type="ECO:0000313" key="11">
    <source>
        <dbReference type="Proteomes" id="UP000002318"/>
    </source>
</evidence>
<dbReference type="PANTHER" id="PTHR43050">
    <property type="entry name" value="SERINE / THREONINE RACEMASE FAMILY MEMBER"/>
    <property type="match status" value="1"/>
</dbReference>
<proteinExistence type="inferred from homology"/>
<evidence type="ECO:0000256" key="4">
    <source>
        <dbReference type="ARBA" id="ARBA00001946"/>
    </source>
</evidence>
<dbReference type="InterPro" id="IPR000634">
    <property type="entry name" value="Ser/Thr_deHydtase_PyrdxlP-BS"/>
</dbReference>
<dbReference type="CDD" id="cd01562">
    <property type="entry name" value="Thr-dehyd"/>
    <property type="match status" value="1"/>
</dbReference>
<evidence type="ECO:0000256" key="8">
    <source>
        <dbReference type="ARBA" id="ARBA00023239"/>
    </source>
</evidence>
<comment type="cofactor">
    <cofactor evidence="2">
        <name>pyridoxal 5'-phosphate</name>
        <dbReference type="ChEBI" id="CHEBI:597326"/>
    </cofactor>
</comment>
<dbReference type="GO" id="GO:0030378">
    <property type="term" value="F:serine racemase activity"/>
    <property type="evidence" value="ECO:0007669"/>
    <property type="project" value="TreeGrafter"/>
</dbReference>
<evidence type="ECO:0000256" key="5">
    <source>
        <dbReference type="ARBA" id="ARBA00010869"/>
    </source>
</evidence>
<evidence type="ECO:0000256" key="6">
    <source>
        <dbReference type="ARBA" id="ARBA00022842"/>
    </source>
</evidence>
<dbReference type="GO" id="GO:0003941">
    <property type="term" value="F:L-serine ammonia-lyase activity"/>
    <property type="evidence" value="ECO:0007669"/>
    <property type="project" value="TreeGrafter"/>
</dbReference>
<dbReference type="OrthoDB" id="9811476at2"/>
<dbReference type="AlphaFoldDB" id="E1RB97"/>
<dbReference type="PROSITE" id="PS00165">
    <property type="entry name" value="DEHYDRATASE_SER_THR"/>
    <property type="match status" value="1"/>
</dbReference>
<dbReference type="GO" id="GO:0018114">
    <property type="term" value="F:threonine racemase activity"/>
    <property type="evidence" value="ECO:0007669"/>
    <property type="project" value="TreeGrafter"/>
</dbReference>
<dbReference type="Pfam" id="PF00291">
    <property type="entry name" value="PALP"/>
    <property type="match status" value="1"/>
</dbReference>
<comment type="similarity">
    <text evidence="5">Belongs to the serine/threonine dehydratase family.</text>
</comment>
<evidence type="ECO:0000259" key="9">
    <source>
        <dbReference type="Pfam" id="PF00291"/>
    </source>
</evidence>
<dbReference type="SUPFAM" id="SSF53686">
    <property type="entry name" value="Tryptophan synthase beta subunit-like PLP-dependent enzymes"/>
    <property type="match status" value="1"/>
</dbReference>
<reference evidence="11" key="1">
    <citation type="journal article" date="2010" name="Stand. Genomic Sci.">
        <title>Complete genome sequence of Spirochaeta smaragdinae type strain (SEBR 4228).</title>
        <authorList>
            <person name="Mavromatis K."/>
            <person name="Yasawong M."/>
            <person name="Chertkov O."/>
            <person name="Lapidus A."/>
            <person name="Lucas S."/>
            <person name="Nolan M."/>
            <person name="Del Rio T.G."/>
            <person name="Tice H."/>
            <person name="Cheng J.F."/>
            <person name="Pitluck S."/>
            <person name="Liolios K."/>
            <person name="Ivanova N."/>
            <person name="Tapia R."/>
            <person name="Han C."/>
            <person name="Bruce D."/>
            <person name="Goodwin L."/>
            <person name="Pati A."/>
            <person name="Chen A."/>
            <person name="Palaniappan K."/>
            <person name="Land M."/>
            <person name="Hauser L."/>
            <person name="Chang Y.J."/>
            <person name="Jeffries C.D."/>
            <person name="Detter J.C."/>
            <person name="Rohde M."/>
            <person name="Brambilla E."/>
            <person name="Spring S."/>
            <person name="Goker M."/>
            <person name="Sikorski J."/>
            <person name="Woyke T."/>
            <person name="Bristow J."/>
            <person name="Eisen J.A."/>
            <person name="Markowitz V."/>
            <person name="Hugenholtz P."/>
            <person name="Klenk H.P."/>
            <person name="Kyrpides N.C."/>
        </authorList>
    </citation>
    <scope>NUCLEOTIDE SEQUENCE [LARGE SCALE GENOMIC DNA]</scope>
    <source>
        <strain evidence="11">DSM 11293 / JCM 15392 / SEBR 4228</strain>
    </source>
</reference>
<dbReference type="HOGENOM" id="CLU_021152_4_2_12"/>
<keyword evidence="11" id="KW-1185">Reference proteome</keyword>
<dbReference type="eggNOG" id="COG1171">
    <property type="taxonomic scope" value="Bacteria"/>
</dbReference>